<reference evidence="12 14" key="3">
    <citation type="submission" date="2015-05" db="EMBL/GenBank/DDBJ databases">
        <title>Complete Sequence of an Agrotis segetum granulovirus isolate from Europe.</title>
        <authorList>
            <person name="Gueli Alletti G."/>
            <person name="Wennmann J.T."/>
            <person name="Jehle J.A."/>
        </authorList>
    </citation>
    <scope>NUCLEOTIDE SEQUENCE [LARGE SCALE GENOMIC DNA]</scope>
    <source>
        <strain evidence="12 14">DA</strain>
    </source>
</reference>
<evidence type="ECO:0000256" key="4">
    <source>
        <dbReference type="ARBA" id="ARBA00022723"/>
    </source>
</evidence>
<evidence type="ECO:0000313" key="12">
    <source>
        <dbReference type="EMBL" id="AKN63321.1"/>
    </source>
</evidence>
<proteinExistence type="inferred from homology"/>
<dbReference type="OrthoDB" id="4353at10239"/>
<dbReference type="Proteomes" id="UP000232958">
    <property type="component" value="Segment"/>
</dbReference>
<name>Q6QXG0_GVAS</name>
<dbReference type="GO" id="GO:0030198">
    <property type="term" value="P:extracellular matrix organization"/>
    <property type="evidence" value="ECO:0007669"/>
    <property type="project" value="TreeGrafter"/>
</dbReference>
<organismHost>
    <name type="scientific">Agrotis segetum</name>
    <name type="common">Turnip moth</name>
    <dbReference type="NCBI Taxonomy" id="47767"/>
</organismHost>
<dbReference type="InterPro" id="IPR001818">
    <property type="entry name" value="Pept_M10_metallopeptidase"/>
</dbReference>
<protein>
    <submittedName>
        <fullName evidence="10">ORF41</fullName>
    </submittedName>
    <submittedName>
        <fullName evidence="12">ZnMC_MMP</fullName>
    </submittedName>
</protein>
<evidence type="ECO:0000259" key="9">
    <source>
        <dbReference type="SMART" id="SM00235"/>
    </source>
</evidence>
<dbReference type="PANTHER" id="PTHR10201:SF291">
    <property type="entry name" value="MATRIX METALLOPROTEINASE 1, ISOFORM C-RELATED"/>
    <property type="match status" value="1"/>
</dbReference>
<evidence type="ECO:0000313" key="10">
    <source>
        <dbReference type="EMBL" id="AAS82697.1"/>
    </source>
</evidence>
<evidence type="ECO:0000256" key="1">
    <source>
        <dbReference type="ARBA" id="ARBA00001947"/>
    </source>
</evidence>
<dbReference type="Gene3D" id="3.40.390.10">
    <property type="entry name" value="Collagenase (Catalytic Domain)"/>
    <property type="match status" value="1"/>
</dbReference>
<dbReference type="InterPro" id="IPR033739">
    <property type="entry name" value="M10A_MMP"/>
</dbReference>
<keyword evidence="7" id="KW-0862">Zinc</keyword>
<dbReference type="CDD" id="cd04278">
    <property type="entry name" value="ZnMc_MMP"/>
    <property type="match status" value="1"/>
</dbReference>
<dbReference type="Gene3D" id="2.110.10.10">
    <property type="entry name" value="Hemopexin-like domain"/>
    <property type="match status" value="1"/>
</dbReference>
<evidence type="ECO:0000256" key="2">
    <source>
        <dbReference type="ARBA" id="ARBA00010370"/>
    </source>
</evidence>
<evidence type="ECO:0000256" key="3">
    <source>
        <dbReference type="ARBA" id="ARBA00022670"/>
    </source>
</evidence>
<dbReference type="InterPro" id="IPR021190">
    <property type="entry name" value="Pept_M10A"/>
</dbReference>
<reference evidence="11" key="2">
    <citation type="journal article" date="2014" name="Arch. Virol.">
        <title>Complete genome sequence of Agrotis segetum granulovirus Shanghai strain.</title>
        <authorList>
            <person name="Zhang X."/>
            <person name="Liang Z."/>
            <person name="Yin X."/>
            <person name="Wang J."/>
            <person name="Shao X."/>
        </authorList>
    </citation>
    <scope>NUCLEOTIDE SEQUENCE</scope>
    <source>
        <strain evidence="11">L1</strain>
    </source>
</reference>
<dbReference type="GO" id="GO:0005615">
    <property type="term" value="C:extracellular space"/>
    <property type="evidence" value="ECO:0007669"/>
    <property type="project" value="TreeGrafter"/>
</dbReference>
<evidence type="ECO:0000313" key="11">
    <source>
        <dbReference type="EMBL" id="AHN92086.1"/>
    </source>
</evidence>
<sequence length="481" mass="55865">MFIIMNFCFFVCLITVSCGLNIENGGPVLKNNTDLYHTLYERRVRAQLPSKVADGRNAFYPLVLDTKKRVKRFHVNQNVFWNTNNITWSLFTDIIPANLTRNQISQEINDAFMIWQKTTSWQKNETILYFTQLLDNTESANIKVSFRRRDHGDGYSFDGRGNILAHAFPPPIGNLHLDADELWLLTNDDPLKEGTFLLPVVAHEIGHTLGLQHSSVKRAMMYAWYRGDVTKLDTDDENGLEQLYVSNPYRTTTLKPTSTTLKATDKKNLFSPLPEWVTTDLYSNSLDLICLEPFKSVAYLRQEYYVFRKNFFWRFNHANMSNNNIIDSYIAVGRKWYEVCSVDAAFELDHNIVLFSKGVWYEYFNDILVNVGTVKSMFGKIGGIQKVVGAFQEEDRFYLVGKKYVYTVNKKEKKVINKMFLSDKFRGVGERIDWIESDRRVVRRVGVGWGVWKVKVLKYNVNVGYIYEVEGEIEKLLDNTC</sequence>
<dbReference type="GO" id="GO:0004222">
    <property type="term" value="F:metalloendopeptidase activity"/>
    <property type="evidence" value="ECO:0007669"/>
    <property type="project" value="InterPro"/>
</dbReference>
<evidence type="ECO:0000256" key="7">
    <source>
        <dbReference type="ARBA" id="ARBA00022833"/>
    </source>
</evidence>
<dbReference type="EMBL" id="KR584663">
    <property type="protein sequence ID" value="AKN63321.1"/>
    <property type="molecule type" value="Genomic_DNA"/>
</dbReference>
<evidence type="ECO:0000256" key="6">
    <source>
        <dbReference type="ARBA" id="ARBA00022801"/>
    </source>
</evidence>
<dbReference type="InterPro" id="IPR006026">
    <property type="entry name" value="Peptidase_Metallo"/>
</dbReference>
<dbReference type="PANTHER" id="PTHR10201">
    <property type="entry name" value="MATRIX METALLOPROTEINASE"/>
    <property type="match status" value="1"/>
</dbReference>
<dbReference type="GO" id="GO:0030574">
    <property type="term" value="P:collagen catabolic process"/>
    <property type="evidence" value="ECO:0007669"/>
    <property type="project" value="TreeGrafter"/>
</dbReference>
<dbReference type="SMART" id="SM00235">
    <property type="entry name" value="ZnMc"/>
    <property type="match status" value="1"/>
</dbReference>
<keyword evidence="3" id="KW-0645">Protease</keyword>
<accession>Q6QXG0</accession>
<dbReference type="PRINTS" id="PR00138">
    <property type="entry name" value="MATRIXIN"/>
</dbReference>
<dbReference type="InterPro" id="IPR036375">
    <property type="entry name" value="Hemopexin-like_dom_sf"/>
</dbReference>
<dbReference type="GO" id="GO:0008270">
    <property type="term" value="F:zinc ion binding"/>
    <property type="evidence" value="ECO:0007669"/>
    <property type="project" value="InterPro"/>
</dbReference>
<dbReference type="Pfam" id="PF00413">
    <property type="entry name" value="Peptidase_M10"/>
    <property type="match status" value="1"/>
</dbReference>
<keyword evidence="8" id="KW-0482">Metalloprotease</keyword>
<keyword evidence="4" id="KW-0479">Metal-binding</keyword>
<keyword evidence="14" id="KW-1185">Reference proteome</keyword>
<keyword evidence="6" id="KW-0378">Hydrolase</keyword>
<dbReference type="SUPFAM" id="SSF55486">
    <property type="entry name" value="Metalloproteases ('zincins'), catalytic domain"/>
    <property type="match status" value="1"/>
</dbReference>
<dbReference type="EMBL" id="KC994902">
    <property type="protein sequence ID" value="AHN92086.1"/>
    <property type="molecule type" value="Genomic_DNA"/>
</dbReference>
<keyword evidence="5" id="KW-0732">Signal</keyword>
<dbReference type="EMBL" id="AY522332">
    <property type="protein sequence ID" value="AAS82697.1"/>
    <property type="molecule type" value="Genomic_DNA"/>
</dbReference>
<dbReference type="Proteomes" id="UP000202635">
    <property type="component" value="Genome"/>
</dbReference>
<comment type="cofactor">
    <cofactor evidence="1">
        <name>Zn(2+)</name>
        <dbReference type="ChEBI" id="CHEBI:29105"/>
    </cofactor>
</comment>
<evidence type="ECO:0000256" key="5">
    <source>
        <dbReference type="ARBA" id="ARBA00022729"/>
    </source>
</evidence>
<dbReference type="GO" id="GO:0006508">
    <property type="term" value="P:proteolysis"/>
    <property type="evidence" value="ECO:0007669"/>
    <property type="project" value="UniProtKB-KW"/>
</dbReference>
<organism evidence="10 13">
    <name type="scientific">Agrotis segetum granulosis virus</name>
    <name type="common">AsGV</name>
    <name type="synonym">Agrotis segetum granulovirus</name>
    <dbReference type="NCBI Taxonomy" id="10464"/>
    <lineage>
        <taxon>Viruses</taxon>
        <taxon>Viruses incertae sedis</taxon>
        <taxon>Naldaviricetes</taxon>
        <taxon>Lefavirales</taxon>
        <taxon>Baculoviridae</taxon>
        <taxon>Betabaculovirus</taxon>
        <taxon>Betabaculovirus agsegetum</taxon>
    </lineage>
</organism>
<gene>
    <name evidence="10" type="primary">ORF41</name>
    <name evidence="11" type="ORF">AsGV047</name>
    <name evidence="10" type="ORF">AsGVgp041</name>
</gene>
<dbReference type="GO" id="GO:0031012">
    <property type="term" value="C:extracellular matrix"/>
    <property type="evidence" value="ECO:0007669"/>
    <property type="project" value="InterPro"/>
</dbReference>
<evidence type="ECO:0000313" key="14">
    <source>
        <dbReference type="Proteomes" id="UP000232958"/>
    </source>
</evidence>
<feature type="domain" description="Peptidase metallopeptidase" evidence="9">
    <location>
        <begin position="77"/>
        <end position="246"/>
    </location>
</feature>
<dbReference type="MEROPS" id="M10.032"/>
<dbReference type="InterPro" id="IPR024079">
    <property type="entry name" value="MetalloPept_cat_dom_sf"/>
</dbReference>
<evidence type="ECO:0000313" key="13">
    <source>
        <dbReference type="Proteomes" id="UP000202635"/>
    </source>
</evidence>
<evidence type="ECO:0000256" key="8">
    <source>
        <dbReference type="ARBA" id="ARBA00023049"/>
    </source>
</evidence>
<dbReference type="SUPFAM" id="SSF50923">
    <property type="entry name" value="Hemopexin-like domain"/>
    <property type="match status" value="1"/>
</dbReference>
<reference evidence="10 13" key="1">
    <citation type="submission" date="2004-09" db="EMBL/GenBank/DDBJ databases">
        <authorList>
            <person name="Ai X.L."/>
            <person name="Wang Z.F."/>
            <person name="Wang B."/>
            <person name="Zhang W."/>
            <person name="Li F."/>
            <person name="Fu J.H."/>
            <person name="Cui C.S."/>
            <person name="Shi Y.H."/>
            <person name="He M."/>
        </authorList>
    </citation>
    <scope>NUCLEOTIDE SEQUENCE [LARGE SCALE GENOMIC DNA]</scope>
</reference>
<comment type="similarity">
    <text evidence="2">Belongs to the peptidase M10A family.</text>
</comment>